<sequence length="323" mass="35425">MAKRIGICRALHAYHHFAFWRTFLTELGWEVVLSPVTSRPAVEQGVRLSPSELCLPAKAFLGHVAELKDQVDALFLPRIVCTRVANDWFFGCPKAIALPDLTRAVFDSLPVIVEPVLDAQKVTEEQAYGAAVSRTNNRADVRSACRSAAAAAATANQRTRGDKSPLHMFSEHSNRYDGPEAEAGRAVVRIGVVGHSYLLFDSGIGLGVLDKVREAGALPVVVFPSDAEVRQESQRETAINWYYELELLAAARRLLEVERVDGLLLVASFACGTGAVTNGLIQRQAVHRHGVPTILVLLDEHTGEAGLTTRVESFVDLLRLRRR</sequence>
<dbReference type="InterPro" id="IPR018709">
    <property type="entry name" value="CoA_activase_DUF2229"/>
</dbReference>
<evidence type="ECO:0000313" key="3">
    <source>
        <dbReference type="Proteomes" id="UP000779900"/>
    </source>
</evidence>
<dbReference type="PANTHER" id="PTHR32329">
    <property type="entry name" value="BIFUNCTIONAL PROTEIN [INCLUDES 2-HYDROXYACYL-COA DEHYDRATASE (N-TER) AND ITS ACTIVATOR DOMAIN (C_TERM)-RELATED"/>
    <property type="match status" value="1"/>
</dbReference>
<dbReference type="Proteomes" id="UP000779900">
    <property type="component" value="Unassembled WGS sequence"/>
</dbReference>
<gene>
    <name evidence="2" type="ORF">FJY68_02080</name>
</gene>
<dbReference type="PANTHER" id="PTHR32329:SF2">
    <property type="entry name" value="BIFUNCTIONAL PROTEIN [INCLUDES 2-HYDROXYACYL-COA DEHYDRATASE (N-TER) AND ITS ACTIVATOR DOMAIN (C_TERM)"/>
    <property type="match status" value="1"/>
</dbReference>
<feature type="domain" description="DUF2229" evidence="1">
    <location>
        <begin position="4"/>
        <end position="217"/>
    </location>
</feature>
<evidence type="ECO:0000313" key="2">
    <source>
        <dbReference type="EMBL" id="MBM3330624.1"/>
    </source>
</evidence>
<reference evidence="2" key="1">
    <citation type="submission" date="2019-03" db="EMBL/GenBank/DDBJ databases">
        <title>Lake Tanganyika Metagenome-Assembled Genomes (MAGs).</title>
        <authorList>
            <person name="Tran P."/>
        </authorList>
    </citation>
    <scope>NUCLEOTIDE SEQUENCE</scope>
    <source>
        <strain evidence="2">K_DeepCast_150m_m2_040</strain>
    </source>
</reference>
<dbReference type="InterPro" id="IPR051805">
    <property type="entry name" value="Dehydratase_Activator_Redct"/>
</dbReference>
<dbReference type="AlphaFoldDB" id="A0A937XFS7"/>
<evidence type="ECO:0000259" key="1">
    <source>
        <dbReference type="Pfam" id="PF09989"/>
    </source>
</evidence>
<comment type="caution">
    <text evidence="2">The sequence shown here is derived from an EMBL/GenBank/DDBJ whole genome shotgun (WGS) entry which is preliminary data.</text>
</comment>
<proteinExistence type="predicted"/>
<name>A0A937XFS7_UNCW3</name>
<protein>
    <recommendedName>
        <fullName evidence="1">DUF2229 domain-containing protein</fullName>
    </recommendedName>
</protein>
<organism evidence="2 3">
    <name type="scientific">candidate division WOR-3 bacterium</name>
    <dbReference type="NCBI Taxonomy" id="2052148"/>
    <lineage>
        <taxon>Bacteria</taxon>
        <taxon>Bacteria division WOR-3</taxon>
    </lineage>
</organism>
<dbReference type="Gene3D" id="3.40.50.11900">
    <property type="match status" value="1"/>
</dbReference>
<dbReference type="Pfam" id="PF09989">
    <property type="entry name" value="DUF2229"/>
    <property type="match status" value="1"/>
</dbReference>
<accession>A0A937XFS7</accession>
<dbReference type="EMBL" id="VGIR01000007">
    <property type="protein sequence ID" value="MBM3330624.1"/>
    <property type="molecule type" value="Genomic_DNA"/>
</dbReference>